<feature type="region of interest" description="Disordered" evidence="1">
    <location>
        <begin position="34"/>
        <end position="81"/>
    </location>
</feature>
<evidence type="ECO:0000256" key="1">
    <source>
        <dbReference type="SAM" id="MobiDB-lite"/>
    </source>
</evidence>
<sequence length="149" mass="15866">MQNRKKVSFEGIDHACQPERHVVQYGIGDEVSAHSCDQGDGAGDAGGVSSGGAKEISLPEASVTGVQPSPAGVTLPERLGSPPVPDGLVGLLSTPGRWSSGAAGYFLEEELVPFHFHAGGRKSWLRWTSMRGGRADNLAEYRIQLMCYR</sequence>
<name>A0AAE0LKG4_9CHLO</name>
<feature type="compositionally biased region" description="Gly residues" evidence="1">
    <location>
        <begin position="40"/>
        <end position="50"/>
    </location>
</feature>
<gene>
    <name evidence="2" type="ORF">CYMTET_4066</name>
</gene>
<accession>A0AAE0LKG4</accession>
<protein>
    <submittedName>
        <fullName evidence="2">Uncharacterized protein</fullName>
    </submittedName>
</protein>
<organism evidence="2 3">
    <name type="scientific">Cymbomonas tetramitiformis</name>
    <dbReference type="NCBI Taxonomy" id="36881"/>
    <lineage>
        <taxon>Eukaryota</taxon>
        <taxon>Viridiplantae</taxon>
        <taxon>Chlorophyta</taxon>
        <taxon>Pyramimonadophyceae</taxon>
        <taxon>Pyramimonadales</taxon>
        <taxon>Pyramimonadaceae</taxon>
        <taxon>Cymbomonas</taxon>
    </lineage>
</organism>
<comment type="caution">
    <text evidence="2">The sequence shown here is derived from an EMBL/GenBank/DDBJ whole genome shotgun (WGS) entry which is preliminary data.</text>
</comment>
<proteinExistence type="predicted"/>
<evidence type="ECO:0000313" key="3">
    <source>
        <dbReference type="Proteomes" id="UP001190700"/>
    </source>
</evidence>
<dbReference type="Proteomes" id="UP001190700">
    <property type="component" value="Unassembled WGS sequence"/>
</dbReference>
<dbReference type="EMBL" id="LGRX02000468">
    <property type="protein sequence ID" value="KAK3288467.1"/>
    <property type="molecule type" value="Genomic_DNA"/>
</dbReference>
<dbReference type="AlphaFoldDB" id="A0AAE0LKG4"/>
<evidence type="ECO:0000313" key="2">
    <source>
        <dbReference type="EMBL" id="KAK3288467.1"/>
    </source>
</evidence>
<keyword evidence="3" id="KW-1185">Reference proteome</keyword>
<reference evidence="2 3" key="1">
    <citation type="journal article" date="2015" name="Genome Biol. Evol.">
        <title>Comparative Genomics of a Bacterivorous Green Alga Reveals Evolutionary Causalities and Consequences of Phago-Mixotrophic Mode of Nutrition.</title>
        <authorList>
            <person name="Burns J.A."/>
            <person name="Paasch A."/>
            <person name="Narechania A."/>
            <person name="Kim E."/>
        </authorList>
    </citation>
    <scope>NUCLEOTIDE SEQUENCE [LARGE SCALE GENOMIC DNA]</scope>
    <source>
        <strain evidence="2 3">PLY_AMNH</strain>
    </source>
</reference>